<dbReference type="Proteomes" id="UP000239203">
    <property type="component" value="Unassembled WGS sequence"/>
</dbReference>
<dbReference type="EMBL" id="PTIX01000011">
    <property type="protein sequence ID" value="PPK66097.1"/>
    <property type="molecule type" value="Genomic_DNA"/>
</dbReference>
<reference evidence="1 2" key="1">
    <citation type="submission" date="2018-02" db="EMBL/GenBank/DDBJ databases">
        <title>Genomic Encyclopedia of Archaeal and Bacterial Type Strains, Phase II (KMG-II): from individual species to whole genera.</title>
        <authorList>
            <person name="Goeker M."/>
        </authorList>
    </citation>
    <scope>NUCLEOTIDE SEQUENCE [LARGE SCALE GENOMIC DNA]</scope>
    <source>
        <strain evidence="1 2">YU 961-1</strain>
    </source>
</reference>
<proteinExistence type="predicted"/>
<dbReference type="SUPFAM" id="SSF52172">
    <property type="entry name" value="CheY-like"/>
    <property type="match status" value="1"/>
</dbReference>
<keyword evidence="2" id="KW-1185">Reference proteome</keyword>
<accession>A0A2S6GLJ4</accession>
<evidence type="ECO:0008006" key="3">
    <source>
        <dbReference type="Google" id="ProtNLM"/>
    </source>
</evidence>
<protein>
    <recommendedName>
        <fullName evidence="3">Response regulator receiver domain-containing protein</fullName>
    </recommendedName>
</protein>
<evidence type="ECO:0000313" key="2">
    <source>
        <dbReference type="Proteomes" id="UP000239203"/>
    </source>
</evidence>
<dbReference type="RefSeq" id="WP_342752289.1">
    <property type="nucleotide sequence ID" value="NZ_CP154825.1"/>
</dbReference>
<name>A0A2S6GLJ4_9PSEU</name>
<evidence type="ECO:0000313" key="1">
    <source>
        <dbReference type="EMBL" id="PPK66097.1"/>
    </source>
</evidence>
<gene>
    <name evidence="1" type="ORF">CLV40_11161</name>
</gene>
<comment type="caution">
    <text evidence="1">The sequence shown here is derived from an EMBL/GenBank/DDBJ whole genome shotgun (WGS) entry which is preliminary data.</text>
</comment>
<dbReference type="Gene3D" id="3.40.50.2300">
    <property type="match status" value="1"/>
</dbReference>
<sequence length="72" mass="7860">MSDPTTSRGRMTETGAVIDVLLVEDDEGDVIMVREAFEQRQPGARLHVVNGGIEAVAFLRRADGYAEAPDRT</sequence>
<dbReference type="AlphaFoldDB" id="A0A2S6GLJ4"/>
<organism evidence="1 2">
    <name type="scientific">Actinokineospora auranticolor</name>
    <dbReference type="NCBI Taxonomy" id="155976"/>
    <lineage>
        <taxon>Bacteria</taxon>
        <taxon>Bacillati</taxon>
        <taxon>Actinomycetota</taxon>
        <taxon>Actinomycetes</taxon>
        <taxon>Pseudonocardiales</taxon>
        <taxon>Pseudonocardiaceae</taxon>
        <taxon>Actinokineospora</taxon>
    </lineage>
</organism>
<dbReference type="InterPro" id="IPR011006">
    <property type="entry name" value="CheY-like_superfamily"/>
</dbReference>